<reference evidence="2 3" key="1">
    <citation type="submission" date="2016-01" db="EMBL/GenBank/DDBJ databases">
        <title>Genome Sequences of Twelve Sporeforming Bacillus Species Isolated from Foods.</title>
        <authorList>
            <person name="Berendsen E.M."/>
            <person name="Wells-Bennik M.H."/>
            <person name="Krawcyk A.O."/>
            <person name="De Jong A."/>
            <person name="Holsappel S."/>
            <person name="Eijlander R.T."/>
            <person name="Kuipers O.P."/>
        </authorList>
    </citation>
    <scope>NUCLEOTIDE SEQUENCE [LARGE SCALE GENOMIC DNA]</scope>
    <source>
        <strain evidence="2 3">B4102</strain>
    </source>
</reference>
<dbReference type="Gene3D" id="3.30.300.210">
    <property type="entry name" value="Nutrient germinant receptor protein C, domain 3"/>
    <property type="match status" value="1"/>
</dbReference>
<dbReference type="InterPro" id="IPR046953">
    <property type="entry name" value="Spore_GerAC-like_C"/>
</dbReference>
<dbReference type="RefSeq" id="WP_268766461.1">
    <property type="nucleotide sequence ID" value="NZ_LQYN01000054.1"/>
</dbReference>
<proteinExistence type="predicted"/>
<protein>
    <recommendedName>
        <fullName evidence="1">Spore germination GerAC-like C-terminal domain-containing protein</fullName>
    </recommendedName>
</protein>
<dbReference type="STRING" id="46224.B4102_3140"/>
<dbReference type="Proteomes" id="UP000075666">
    <property type="component" value="Unassembled WGS sequence"/>
</dbReference>
<evidence type="ECO:0000259" key="1">
    <source>
        <dbReference type="Pfam" id="PF05504"/>
    </source>
</evidence>
<keyword evidence="3" id="KW-1185">Reference proteome</keyword>
<comment type="caution">
    <text evidence="2">The sequence shown here is derived from an EMBL/GenBank/DDBJ whole genome shotgun (WGS) entry which is preliminary data.</text>
</comment>
<evidence type="ECO:0000313" key="2">
    <source>
        <dbReference type="EMBL" id="KYD05818.1"/>
    </source>
</evidence>
<name>A0A150L0H2_9BACI</name>
<accession>A0A150L0H2</accession>
<feature type="domain" description="Spore germination GerAC-like C-terminal" evidence="1">
    <location>
        <begin position="1"/>
        <end position="49"/>
    </location>
</feature>
<evidence type="ECO:0000313" key="3">
    <source>
        <dbReference type="Proteomes" id="UP000075666"/>
    </source>
</evidence>
<dbReference type="InterPro" id="IPR038501">
    <property type="entry name" value="Spore_GerAC_C_sf"/>
</dbReference>
<dbReference type="PATRIC" id="fig|46224.3.peg.3110"/>
<organism evidence="2 3">
    <name type="scientific">Heyndrickxia sporothermodurans</name>
    <dbReference type="NCBI Taxonomy" id="46224"/>
    <lineage>
        <taxon>Bacteria</taxon>
        <taxon>Bacillati</taxon>
        <taxon>Bacillota</taxon>
        <taxon>Bacilli</taxon>
        <taxon>Bacillales</taxon>
        <taxon>Bacillaceae</taxon>
        <taxon>Heyndrickxia</taxon>
    </lineage>
</organism>
<dbReference type="AlphaFoldDB" id="A0A150L0H2"/>
<dbReference type="Pfam" id="PF05504">
    <property type="entry name" value="Spore_GerAC"/>
    <property type="match status" value="1"/>
</dbReference>
<dbReference type="EMBL" id="LQYN01000054">
    <property type="protein sequence ID" value="KYD05818.1"/>
    <property type="molecule type" value="Genomic_DNA"/>
</dbReference>
<sequence length="52" mass="6292">MQKEGVDPIGFGMRYRSRHFNTNDWEEWQHLYPNIKFKVHSNVQIEDTGLIE</sequence>
<gene>
    <name evidence="2" type="ORF">B4102_3140</name>
</gene>